<feature type="non-terminal residue" evidence="1">
    <location>
        <position position="1"/>
    </location>
</feature>
<gene>
    <name evidence="1" type="primary">WWC3</name>
    <name evidence="1" type="ORF">CM83_38116</name>
</gene>
<protein>
    <submittedName>
        <fullName evidence="1">Protein WWC3</fullName>
    </submittedName>
</protein>
<reference evidence="1" key="2">
    <citation type="submission" date="2014-07" db="EMBL/GenBank/DDBJ databases">
        <authorList>
            <person name="Hull J."/>
        </authorList>
    </citation>
    <scope>NUCLEOTIDE SEQUENCE</scope>
</reference>
<evidence type="ECO:0000313" key="1">
    <source>
        <dbReference type="EMBL" id="JAG36805.1"/>
    </source>
</evidence>
<dbReference type="AlphaFoldDB" id="A0A0A9Z4S0"/>
<name>A0A0A9Z4S0_LYGHE</name>
<feature type="non-terminal residue" evidence="1">
    <location>
        <position position="147"/>
    </location>
</feature>
<reference evidence="1" key="1">
    <citation type="journal article" date="2014" name="PLoS ONE">
        <title>Transcriptome-Based Identification of ABC Transporters in the Western Tarnished Plant Bug Lygus hesperus.</title>
        <authorList>
            <person name="Hull J.J."/>
            <person name="Chaney K."/>
            <person name="Geib S.M."/>
            <person name="Fabrick J.A."/>
            <person name="Brent C.S."/>
            <person name="Walsh D."/>
            <person name="Lavine L.C."/>
        </authorList>
    </citation>
    <scope>NUCLEOTIDE SEQUENCE</scope>
</reference>
<sequence>GHRYGSNSCSVDTCNCWPTGAGFQFCEAASNTELIGRCESENKGVRRVTPSLNWGDLLTKYREPRKDLAITNQNQTENYLVIRGGRVEESDVPKPLNITISWTKQKPEEGFVWLLGDSCTNCVNCTNCTNSSNLTSCSDCRNCRNCT</sequence>
<organism evidence="1">
    <name type="scientific">Lygus hesperus</name>
    <name type="common">Western plant bug</name>
    <dbReference type="NCBI Taxonomy" id="30085"/>
    <lineage>
        <taxon>Eukaryota</taxon>
        <taxon>Metazoa</taxon>
        <taxon>Ecdysozoa</taxon>
        <taxon>Arthropoda</taxon>
        <taxon>Hexapoda</taxon>
        <taxon>Insecta</taxon>
        <taxon>Pterygota</taxon>
        <taxon>Neoptera</taxon>
        <taxon>Paraneoptera</taxon>
        <taxon>Hemiptera</taxon>
        <taxon>Heteroptera</taxon>
        <taxon>Panheteroptera</taxon>
        <taxon>Cimicomorpha</taxon>
        <taxon>Miridae</taxon>
        <taxon>Mirini</taxon>
        <taxon>Lygus</taxon>
    </lineage>
</organism>
<dbReference type="EMBL" id="GBHO01006799">
    <property type="protein sequence ID" value="JAG36805.1"/>
    <property type="molecule type" value="Transcribed_RNA"/>
</dbReference>
<proteinExistence type="predicted"/>
<accession>A0A0A9Z4S0</accession>